<name>A0ACB9J1J1_9ASTR</name>
<evidence type="ECO:0000313" key="1">
    <source>
        <dbReference type="EMBL" id="KAI3813977.1"/>
    </source>
</evidence>
<gene>
    <name evidence="1" type="ORF">L1987_18714</name>
</gene>
<reference evidence="1 2" key="2">
    <citation type="journal article" date="2022" name="Mol. Ecol. Resour.">
        <title>The genomes of chicory, endive, great burdock and yacon provide insights into Asteraceae paleo-polyploidization history and plant inulin production.</title>
        <authorList>
            <person name="Fan W."/>
            <person name="Wang S."/>
            <person name="Wang H."/>
            <person name="Wang A."/>
            <person name="Jiang F."/>
            <person name="Liu H."/>
            <person name="Zhao H."/>
            <person name="Xu D."/>
            <person name="Zhang Y."/>
        </authorList>
    </citation>
    <scope>NUCLEOTIDE SEQUENCE [LARGE SCALE GENOMIC DNA]</scope>
    <source>
        <strain evidence="2">cv. Yunnan</strain>
        <tissue evidence="1">Leaves</tissue>
    </source>
</reference>
<comment type="caution">
    <text evidence="1">The sequence shown here is derived from an EMBL/GenBank/DDBJ whole genome shotgun (WGS) entry which is preliminary data.</text>
</comment>
<keyword evidence="2" id="KW-1185">Reference proteome</keyword>
<dbReference type="Proteomes" id="UP001056120">
    <property type="component" value="Linkage Group LG06"/>
</dbReference>
<accession>A0ACB9J1J1</accession>
<protein>
    <submittedName>
        <fullName evidence="1">Uncharacterized protein</fullName>
    </submittedName>
</protein>
<sequence>MSIEINSDSVFALRSMLYRNMLKGGNFSEWYRNLRNVLKEEKRSYVLEISIPAVPPNDGSKLLWRRHVEDSNEASFFMLSTMCDELLRELEYHPAYDMAFELKKRFHQNRSEHFNVLKSLSRSMERGTGMSSHFSKMVKLIDNLKDLGSPIS</sequence>
<organism evidence="1 2">
    <name type="scientific">Smallanthus sonchifolius</name>
    <dbReference type="NCBI Taxonomy" id="185202"/>
    <lineage>
        <taxon>Eukaryota</taxon>
        <taxon>Viridiplantae</taxon>
        <taxon>Streptophyta</taxon>
        <taxon>Embryophyta</taxon>
        <taxon>Tracheophyta</taxon>
        <taxon>Spermatophyta</taxon>
        <taxon>Magnoliopsida</taxon>
        <taxon>eudicotyledons</taxon>
        <taxon>Gunneridae</taxon>
        <taxon>Pentapetalae</taxon>
        <taxon>asterids</taxon>
        <taxon>campanulids</taxon>
        <taxon>Asterales</taxon>
        <taxon>Asteraceae</taxon>
        <taxon>Asteroideae</taxon>
        <taxon>Heliantheae alliance</taxon>
        <taxon>Millerieae</taxon>
        <taxon>Smallanthus</taxon>
    </lineage>
</organism>
<dbReference type="EMBL" id="CM042023">
    <property type="protein sequence ID" value="KAI3813977.1"/>
    <property type="molecule type" value="Genomic_DNA"/>
</dbReference>
<evidence type="ECO:0000313" key="2">
    <source>
        <dbReference type="Proteomes" id="UP001056120"/>
    </source>
</evidence>
<reference evidence="2" key="1">
    <citation type="journal article" date="2022" name="Mol. Ecol. Resour.">
        <title>The genomes of chicory, endive, great burdock and yacon provide insights into Asteraceae palaeo-polyploidization history and plant inulin production.</title>
        <authorList>
            <person name="Fan W."/>
            <person name="Wang S."/>
            <person name="Wang H."/>
            <person name="Wang A."/>
            <person name="Jiang F."/>
            <person name="Liu H."/>
            <person name="Zhao H."/>
            <person name="Xu D."/>
            <person name="Zhang Y."/>
        </authorList>
    </citation>
    <scope>NUCLEOTIDE SEQUENCE [LARGE SCALE GENOMIC DNA]</scope>
    <source>
        <strain evidence="2">cv. Yunnan</strain>
    </source>
</reference>
<proteinExistence type="predicted"/>